<sequence length="62" mass="6552">SSDSDDDTPVKKQAVSKVNTPTVKKLAVSTPVVASNIKKKDSSSDSDSSDDNKKKSQAPMKT</sequence>
<name>A0A822EV90_9BILA</name>
<feature type="non-terminal residue" evidence="2">
    <location>
        <position position="1"/>
    </location>
</feature>
<feature type="non-terminal residue" evidence="2">
    <location>
        <position position="62"/>
    </location>
</feature>
<dbReference type="Proteomes" id="UP000663848">
    <property type="component" value="Unassembled WGS sequence"/>
</dbReference>
<protein>
    <submittedName>
        <fullName evidence="2">Uncharacterized protein</fullName>
    </submittedName>
</protein>
<gene>
    <name evidence="2" type="ORF">QYT958_LOCUS45591</name>
</gene>
<organism evidence="2 3">
    <name type="scientific">Rotaria socialis</name>
    <dbReference type="NCBI Taxonomy" id="392032"/>
    <lineage>
        <taxon>Eukaryota</taxon>
        <taxon>Metazoa</taxon>
        <taxon>Spiralia</taxon>
        <taxon>Gnathifera</taxon>
        <taxon>Rotifera</taxon>
        <taxon>Eurotatoria</taxon>
        <taxon>Bdelloidea</taxon>
        <taxon>Philodinida</taxon>
        <taxon>Philodinidae</taxon>
        <taxon>Rotaria</taxon>
    </lineage>
</organism>
<dbReference type="EMBL" id="CAJOBR010076537">
    <property type="protein sequence ID" value="CAF5113234.1"/>
    <property type="molecule type" value="Genomic_DNA"/>
</dbReference>
<accession>A0A822EV90</accession>
<proteinExistence type="predicted"/>
<evidence type="ECO:0000313" key="2">
    <source>
        <dbReference type="EMBL" id="CAF5113234.1"/>
    </source>
</evidence>
<feature type="region of interest" description="Disordered" evidence="1">
    <location>
        <begin position="1"/>
        <end position="62"/>
    </location>
</feature>
<comment type="caution">
    <text evidence="2">The sequence shown here is derived from an EMBL/GenBank/DDBJ whole genome shotgun (WGS) entry which is preliminary data.</text>
</comment>
<reference evidence="2" key="1">
    <citation type="submission" date="2021-02" db="EMBL/GenBank/DDBJ databases">
        <authorList>
            <person name="Nowell W R."/>
        </authorList>
    </citation>
    <scope>NUCLEOTIDE SEQUENCE</scope>
</reference>
<evidence type="ECO:0000313" key="3">
    <source>
        <dbReference type="Proteomes" id="UP000663848"/>
    </source>
</evidence>
<dbReference type="AlphaFoldDB" id="A0A822EV90"/>
<evidence type="ECO:0000256" key="1">
    <source>
        <dbReference type="SAM" id="MobiDB-lite"/>
    </source>
</evidence>